<organism evidence="8 9">
    <name type="scientific">Pseudoxanthobacter soli DSM 19599</name>
    <dbReference type="NCBI Taxonomy" id="1123029"/>
    <lineage>
        <taxon>Bacteria</taxon>
        <taxon>Pseudomonadati</taxon>
        <taxon>Pseudomonadota</taxon>
        <taxon>Alphaproteobacteria</taxon>
        <taxon>Hyphomicrobiales</taxon>
        <taxon>Segnochrobactraceae</taxon>
        <taxon>Pseudoxanthobacter</taxon>
    </lineage>
</organism>
<keyword evidence="2" id="KW-0813">Transport</keyword>
<feature type="transmembrane region" description="Helical" evidence="7">
    <location>
        <begin position="400"/>
        <end position="417"/>
    </location>
</feature>
<keyword evidence="9" id="KW-1185">Reference proteome</keyword>
<protein>
    <submittedName>
        <fullName evidence="8">Uncharacterized membrane protein YccC</fullName>
    </submittedName>
</protein>
<feature type="transmembrane region" description="Helical" evidence="7">
    <location>
        <begin position="452"/>
        <end position="470"/>
    </location>
</feature>
<evidence type="ECO:0000313" key="9">
    <source>
        <dbReference type="Proteomes" id="UP000186406"/>
    </source>
</evidence>
<dbReference type="STRING" id="1123029.SAMN02745172_00837"/>
<dbReference type="GO" id="GO:0005886">
    <property type="term" value="C:plasma membrane"/>
    <property type="evidence" value="ECO:0007669"/>
    <property type="project" value="UniProtKB-SubCell"/>
</dbReference>
<keyword evidence="4 7" id="KW-0812">Transmembrane</keyword>
<evidence type="ECO:0000256" key="2">
    <source>
        <dbReference type="ARBA" id="ARBA00022448"/>
    </source>
</evidence>
<gene>
    <name evidence="8" type="ORF">SAMN02745172_00837</name>
</gene>
<name>A0A1M7Z9Q8_9HYPH</name>
<dbReference type="Proteomes" id="UP000186406">
    <property type="component" value="Unassembled WGS sequence"/>
</dbReference>
<sequence length="719" mass="75798">MSDQDYIGSRGLHGIAEPVEKMLMLLLPSAPRLMFGLRLAASVSLALFVTYYLQLQNSFWAATTAAIVCQPNLGASLQKGRFRAIGTIVGAFVMVGLLAMFAQDRNTLILSLALWCGLCGFAAIMLRNFASYAAALAGITATIIFADTMNDPTNAPFLAIIRVSEICIGIASAALVMLVTDFGTARRQLAGMLAHSAIQLSRGFQMTLAAESDTPATHAARCEVVRSLGLIETATDAAIGESSYLYSRAGNLRAALAALMDALVGWRNVGNHDDAASGSAVAIKREVSPILARIDATQIERDPRRFRDVCLEAASQIAAIRTFDFASCMIVDAARDVAASLARTADSILLLDGKDAARVPGPARRPIVADPLPAVLGGVRVFLAVLFTATFWVATAWPGGAFAVVFSAVATLIFGSFGDQASVLARDYTLGAALIAVIGGGLYFGVLPSLSGFPALAALLFLLFVPLGYMQAGKWHSVVFLAMSIASLPLLGLGNPITYDASGYFNLALAVITGSLAGTLFFTALPVVGPAVRARRLLALSLRDLRRLAVQPLRRAAPVDGAETLADIGTGVPTAANPAFFAPVSRPSELHHWNVLMGRRIEALSPQAVMEEAGNMMTILALGQAVIYLRRNVASDAGRRLLTEALHHLAAARLTAAGKAFTALSHAAAEAQHRSAETGPSRPVHVRAQVAVILDALDRHADLLSARATPWRVLFPAAA</sequence>
<proteinExistence type="predicted"/>
<evidence type="ECO:0000256" key="1">
    <source>
        <dbReference type="ARBA" id="ARBA00004651"/>
    </source>
</evidence>
<keyword evidence="6 7" id="KW-0472">Membrane</keyword>
<dbReference type="AlphaFoldDB" id="A0A1M7Z9Q8"/>
<reference evidence="8 9" key="1">
    <citation type="submission" date="2016-12" db="EMBL/GenBank/DDBJ databases">
        <authorList>
            <person name="Song W.-J."/>
            <person name="Kurnit D.M."/>
        </authorList>
    </citation>
    <scope>NUCLEOTIDE SEQUENCE [LARGE SCALE GENOMIC DNA]</scope>
    <source>
        <strain evidence="8 9">DSM 19599</strain>
    </source>
</reference>
<dbReference type="EMBL" id="FRXO01000001">
    <property type="protein sequence ID" value="SHO61625.1"/>
    <property type="molecule type" value="Genomic_DNA"/>
</dbReference>
<dbReference type="PANTHER" id="PTHR30509">
    <property type="entry name" value="P-HYDROXYBENZOIC ACID EFFLUX PUMP SUBUNIT-RELATED"/>
    <property type="match status" value="1"/>
</dbReference>
<evidence type="ECO:0000313" key="8">
    <source>
        <dbReference type="EMBL" id="SHO61625.1"/>
    </source>
</evidence>
<accession>A0A1M7Z9Q8</accession>
<dbReference type="GO" id="GO:0022857">
    <property type="term" value="F:transmembrane transporter activity"/>
    <property type="evidence" value="ECO:0007669"/>
    <property type="project" value="InterPro"/>
</dbReference>
<feature type="transmembrane region" description="Helical" evidence="7">
    <location>
        <begin position="33"/>
        <end position="53"/>
    </location>
</feature>
<dbReference type="Pfam" id="PF04632">
    <property type="entry name" value="FUSC"/>
    <property type="match status" value="1"/>
</dbReference>
<feature type="transmembrane region" description="Helical" evidence="7">
    <location>
        <begin position="477"/>
        <end position="498"/>
    </location>
</feature>
<feature type="transmembrane region" description="Helical" evidence="7">
    <location>
        <begin position="504"/>
        <end position="528"/>
    </location>
</feature>
<evidence type="ECO:0000256" key="3">
    <source>
        <dbReference type="ARBA" id="ARBA00022475"/>
    </source>
</evidence>
<keyword evidence="5 7" id="KW-1133">Transmembrane helix</keyword>
<evidence type="ECO:0000256" key="5">
    <source>
        <dbReference type="ARBA" id="ARBA00022989"/>
    </source>
</evidence>
<evidence type="ECO:0000256" key="7">
    <source>
        <dbReference type="SAM" id="Phobius"/>
    </source>
</evidence>
<evidence type="ECO:0000256" key="4">
    <source>
        <dbReference type="ARBA" id="ARBA00022692"/>
    </source>
</evidence>
<feature type="transmembrane region" description="Helical" evidence="7">
    <location>
        <begin position="429"/>
        <end position="446"/>
    </location>
</feature>
<feature type="transmembrane region" description="Helical" evidence="7">
    <location>
        <begin position="108"/>
        <end position="126"/>
    </location>
</feature>
<keyword evidence="3" id="KW-1003">Cell membrane</keyword>
<comment type="subcellular location">
    <subcellularLocation>
        <location evidence="1">Cell membrane</location>
        <topology evidence="1">Multi-pass membrane protein</topology>
    </subcellularLocation>
</comment>
<dbReference type="PANTHER" id="PTHR30509:SF9">
    <property type="entry name" value="MULTIDRUG RESISTANCE PROTEIN MDTO"/>
    <property type="match status" value="1"/>
</dbReference>
<feature type="transmembrane region" description="Helical" evidence="7">
    <location>
        <begin position="133"/>
        <end position="149"/>
    </location>
</feature>
<dbReference type="RefSeq" id="WP_073625854.1">
    <property type="nucleotide sequence ID" value="NZ_FRXO01000001.1"/>
</dbReference>
<feature type="transmembrane region" description="Helical" evidence="7">
    <location>
        <begin position="155"/>
        <end position="179"/>
    </location>
</feature>
<feature type="transmembrane region" description="Helical" evidence="7">
    <location>
        <begin position="374"/>
        <end position="394"/>
    </location>
</feature>
<feature type="transmembrane region" description="Helical" evidence="7">
    <location>
        <begin position="84"/>
        <end position="102"/>
    </location>
</feature>
<dbReference type="InterPro" id="IPR006726">
    <property type="entry name" value="PHBA_efflux_AaeB/fusaric-R"/>
</dbReference>
<evidence type="ECO:0000256" key="6">
    <source>
        <dbReference type="ARBA" id="ARBA00023136"/>
    </source>
</evidence>